<evidence type="ECO:0000256" key="5">
    <source>
        <dbReference type="ARBA" id="ARBA00023273"/>
    </source>
</evidence>
<reference evidence="7 8" key="1">
    <citation type="journal article" date="2018" name="Genome Biol. Evol.">
        <title>Multiple Roots of Fruiting Body Formation in Amoebozoa.</title>
        <authorList>
            <person name="Hillmann F."/>
            <person name="Forbes G."/>
            <person name="Novohradska S."/>
            <person name="Ferling I."/>
            <person name="Riege K."/>
            <person name="Groth M."/>
            <person name="Westermann M."/>
            <person name="Marz M."/>
            <person name="Spaller T."/>
            <person name="Winckler T."/>
            <person name="Schaap P."/>
            <person name="Glockner G."/>
        </authorList>
    </citation>
    <scope>NUCLEOTIDE SEQUENCE [LARGE SCALE GENOMIC DNA]</scope>
    <source>
        <strain evidence="7 8">Jena</strain>
    </source>
</reference>
<dbReference type="InterPro" id="IPR006802">
    <property type="entry name" value="Radial_spoke"/>
</dbReference>
<dbReference type="GO" id="GO:0060294">
    <property type="term" value="P:cilium movement involved in cell motility"/>
    <property type="evidence" value="ECO:0007669"/>
    <property type="project" value="InterPro"/>
</dbReference>
<evidence type="ECO:0000313" key="7">
    <source>
        <dbReference type="EMBL" id="PRP83611.1"/>
    </source>
</evidence>
<gene>
    <name evidence="7" type="ORF">PROFUN_08337</name>
</gene>
<feature type="compositionally biased region" description="Polar residues" evidence="6">
    <location>
        <begin position="223"/>
        <end position="235"/>
    </location>
</feature>
<evidence type="ECO:0000256" key="2">
    <source>
        <dbReference type="ARBA" id="ARBA00022490"/>
    </source>
</evidence>
<name>A0A2P6NI48_9EUKA</name>
<dbReference type="OrthoDB" id="272202at2759"/>
<evidence type="ECO:0000256" key="3">
    <source>
        <dbReference type="ARBA" id="ARBA00023069"/>
    </source>
</evidence>
<dbReference type="InParanoid" id="A0A2P6NI48"/>
<dbReference type="AlphaFoldDB" id="A0A2P6NI48"/>
<evidence type="ECO:0000313" key="8">
    <source>
        <dbReference type="Proteomes" id="UP000241769"/>
    </source>
</evidence>
<feature type="compositionally biased region" description="Acidic residues" evidence="6">
    <location>
        <begin position="495"/>
        <end position="511"/>
    </location>
</feature>
<dbReference type="STRING" id="1890364.A0A2P6NI48"/>
<dbReference type="PANTHER" id="PTHR13159:SF0">
    <property type="entry name" value="RADIAL SPOKE HEAD 6 HOMOLOG A"/>
    <property type="match status" value="1"/>
</dbReference>
<dbReference type="Pfam" id="PF04712">
    <property type="entry name" value="Radial_spoke"/>
    <property type="match status" value="1"/>
</dbReference>
<keyword evidence="3" id="KW-0969">Cilium</keyword>
<proteinExistence type="predicted"/>
<evidence type="ECO:0000256" key="6">
    <source>
        <dbReference type="SAM" id="MobiDB-lite"/>
    </source>
</evidence>
<dbReference type="GO" id="GO:0001534">
    <property type="term" value="C:radial spoke"/>
    <property type="evidence" value="ECO:0007669"/>
    <property type="project" value="InterPro"/>
</dbReference>
<protein>
    <submittedName>
        <fullName evidence="7">Radial spoke head protein 4</fullName>
    </submittedName>
</protein>
<dbReference type="EMBL" id="MDYQ01000079">
    <property type="protein sequence ID" value="PRP83611.1"/>
    <property type="molecule type" value="Genomic_DNA"/>
</dbReference>
<dbReference type="Proteomes" id="UP000241769">
    <property type="component" value="Unassembled WGS sequence"/>
</dbReference>
<dbReference type="GO" id="GO:0035082">
    <property type="term" value="P:axoneme assembly"/>
    <property type="evidence" value="ECO:0007669"/>
    <property type="project" value="TreeGrafter"/>
</dbReference>
<accession>A0A2P6NI48</accession>
<dbReference type="CDD" id="cd22963">
    <property type="entry name" value="DD_CrRSP4-like"/>
    <property type="match status" value="1"/>
</dbReference>
<sequence length="511" mass="57934">MVQMETVDKSGGLRPPIVNISLPSTIDDAKAALMKSDSNGNNVYDHLTDIILRVLEQQSDDAYSKFEVLSSDVKASKLAPKEELSGLQHIEEETLDLKLANTRSNLFKSLELLEGEDTTILPNEGDFPDLLEESSMFEWGGVGLGREETVRLQLSMKRLLESNPLKNVRLFGKIYGRKRDYIIVESEFKEGEGAATKEEEPKENEVKHEDSESETENAEKETPAQTTNLEIESEQRSGTNRFSYWVQSAEEGWELLPDVTPAQVVASRKIRRFFTGDLTSSVDKFPHFPGNEANLLRAVIARITAATVISPRGYYNLEEEEVDALEVPQIQVNHEFEGLDPADLLRMNNWVHHYPFILNQGRCTFFRPSQANANEDEDDENEEEIEMGPRLLTDLSEDNQIGRHDAWTAKLSSTITSKFAHVILRSNRWPGAHAFAKDDRFANLYIGFGLKYSDKPFSPELPSSIQKEAKQPQECVDPSVQEEEEIEQRTKLESEEQEGSEDEEQDESEED</sequence>
<feature type="region of interest" description="Disordered" evidence="6">
    <location>
        <begin position="191"/>
        <end position="235"/>
    </location>
</feature>
<evidence type="ECO:0000256" key="4">
    <source>
        <dbReference type="ARBA" id="ARBA00023212"/>
    </source>
</evidence>
<organism evidence="7 8">
    <name type="scientific">Planoprotostelium fungivorum</name>
    <dbReference type="NCBI Taxonomy" id="1890364"/>
    <lineage>
        <taxon>Eukaryota</taxon>
        <taxon>Amoebozoa</taxon>
        <taxon>Evosea</taxon>
        <taxon>Variosea</taxon>
        <taxon>Cavosteliida</taxon>
        <taxon>Cavosteliaceae</taxon>
        <taxon>Planoprotostelium</taxon>
    </lineage>
</organism>
<keyword evidence="2" id="KW-0963">Cytoplasm</keyword>
<keyword evidence="5" id="KW-0966">Cell projection</keyword>
<feature type="compositionally biased region" description="Basic and acidic residues" evidence="6">
    <location>
        <begin position="191"/>
        <end position="210"/>
    </location>
</feature>
<comment type="caution">
    <text evidence="7">The sequence shown here is derived from an EMBL/GenBank/DDBJ whole genome shotgun (WGS) entry which is preliminary data.</text>
</comment>
<keyword evidence="4" id="KW-0206">Cytoskeleton</keyword>
<evidence type="ECO:0000256" key="1">
    <source>
        <dbReference type="ARBA" id="ARBA00004430"/>
    </source>
</evidence>
<comment type="subcellular location">
    <subcellularLocation>
        <location evidence="1">Cytoplasm</location>
        <location evidence="1">Cytoskeleton</location>
        <location evidence="1">Cilium axoneme</location>
    </subcellularLocation>
</comment>
<feature type="region of interest" description="Disordered" evidence="6">
    <location>
        <begin position="459"/>
        <end position="511"/>
    </location>
</feature>
<dbReference type="PANTHER" id="PTHR13159">
    <property type="entry name" value="RADIAL SPOKEHEAD-RELATED"/>
    <property type="match status" value="1"/>
</dbReference>
<keyword evidence="8" id="KW-1185">Reference proteome</keyword>